<keyword evidence="3" id="KW-1185">Reference proteome</keyword>
<feature type="coiled-coil region" evidence="1">
    <location>
        <begin position="68"/>
        <end position="95"/>
    </location>
</feature>
<dbReference type="EMBL" id="JAKCXM010000111">
    <property type="protein sequence ID" value="KAJ0402109.1"/>
    <property type="molecule type" value="Genomic_DNA"/>
</dbReference>
<evidence type="ECO:0000313" key="2">
    <source>
        <dbReference type="EMBL" id="KAJ0402109.1"/>
    </source>
</evidence>
<dbReference type="Proteomes" id="UP001209570">
    <property type="component" value="Unassembled WGS sequence"/>
</dbReference>
<protein>
    <submittedName>
        <fullName evidence="2">Uncharacterized protein</fullName>
    </submittedName>
</protein>
<feature type="coiled-coil region" evidence="1">
    <location>
        <begin position="136"/>
        <end position="163"/>
    </location>
</feature>
<dbReference type="AlphaFoldDB" id="A0AAD5LLI4"/>
<proteinExistence type="predicted"/>
<organism evidence="2 3">
    <name type="scientific">Pythium insidiosum</name>
    <name type="common">Pythiosis disease agent</name>
    <dbReference type="NCBI Taxonomy" id="114742"/>
    <lineage>
        <taxon>Eukaryota</taxon>
        <taxon>Sar</taxon>
        <taxon>Stramenopiles</taxon>
        <taxon>Oomycota</taxon>
        <taxon>Peronosporomycetes</taxon>
        <taxon>Pythiales</taxon>
        <taxon>Pythiaceae</taxon>
        <taxon>Pythium</taxon>
    </lineage>
</organism>
<gene>
    <name evidence="2" type="ORF">P43SY_006806</name>
</gene>
<evidence type="ECO:0000313" key="3">
    <source>
        <dbReference type="Proteomes" id="UP001209570"/>
    </source>
</evidence>
<keyword evidence="1" id="KW-0175">Coiled coil</keyword>
<reference evidence="2" key="1">
    <citation type="submission" date="2021-12" db="EMBL/GenBank/DDBJ databases">
        <title>Prjna785345.</title>
        <authorList>
            <person name="Rujirawat T."/>
            <person name="Krajaejun T."/>
        </authorList>
    </citation>
    <scope>NUCLEOTIDE SEQUENCE</scope>
    <source>
        <strain evidence="2">Pi057C3</strain>
    </source>
</reference>
<sequence length="256" mass="28751">MEEQVPPIGLTAAENDAMNAVLELLGDMDDLVDVHGAGLLPNSAISLGQAQDHTGRCRTPGDGALRSDARVRLELRQLRQVVQDLELQLQAHQHRFRKRESSSVARPSSTCSRQATRGRRCLSMWRHIAVRQFRQRRDAELENEQLKTALQAQLRTADALQRLIQRAPSSPIDSSFSQFDGVFEFQSDGWMICDTTSVDGVELTRLVMQHEIRSSSSEATAQTRLALQLVSEFVVNTITEHHAALQRQLESMFLQP</sequence>
<comment type="caution">
    <text evidence="2">The sequence shown here is derived from an EMBL/GenBank/DDBJ whole genome shotgun (WGS) entry which is preliminary data.</text>
</comment>
<accession>A0AAD5LLI4</accession>
<name>A0AAD5LLI4_PYTIN</name>
<evidence type="ECO:0000256" key="1">
    <source>
        <dbReference type="SAM" id="Coils"/>
    </source>
</evidence>